<evidence type="ECO:0000256" key="1">
    <source>
        <dbReference type="SAM" id="Coils"/>
    </source>
</evidence>
<evidence type="ECO:0008006" key="4">
    <source>
        <dbReference type="Google" id="ProtNLM"/>
    </source>
</evidence>
<comment type="caution">
    <text evidence="2">The sequence shown here is derived from an EMBL/GenBank/DDBJ whole genome shotgun (WGS) entry which is preliminary data.</text>
</comment>
<sequence length="560" mass="65073">MPIDVKLYRVLIASPSDVTEEREIIRKEIARWNSINSESEKIILLPTGWETDATPDLSERGQAVINRQLIDDNKCDILIGVFWTRIGTPTPEAQSGTVEEIERALAEGKRCMVYFSDKAIPPSTMNNEQYERLKQYKQDLNKRGLTSQYKDTDDFKEQVSDHISKVVKEIVKEDKERRAAEQEAKTTEQALGLHSQTITNQWDTNNIKGEYITLLNQTKEVDITFTDLSNAQRTVRYLLTSPFGVQDMEDAKEREINKIKEVLNSPDLATLFNTGQPNSETISPICQIMETASTPSMFAVSSIAKYGDDSSIDWLEITGDWIERLSTRIIESDYYKYVSYLKTYPALLLFYSLGISALRSGNIYFLKELTNRRVYLSDTDREVNILYNLDSRYVFYDDLGKFIKTGFKTRYTPVSDHLAPLIKNKLYPHEEEQKYINWFDLFEFLISLKSVEKCSCSYPIHGSFVWRHETKNFIIRTIQDAVWQNSKLGKTVLRLFDDITNFKELANKYDSYAKQCNRSPDFERSYPFYISELIRLAEEETRVSSLYHLNHLSDVLKERE</sequence>
<gene>
    <name evidence="2" type="ORF">GGC33_15590</name>
</gene>
<dbReference type="EMBL" id="WMIA01000025">
    <property type="protein sequence ID" value="MTF40341.1"/>
    <property type="molecule type" value="Genomic_DNA"/>
</dbReference>
<proteinExistence type="predicted"/>
<dbReference type="AlphaFoldDB" id="A0A844GZC4"/>
<evidence type="ECO:0000313" key="2">
    <source>
        <dbReference type="EMBL" id="MTF40341.1"/>
    </source>
</evidence>
<accession>A0A844GZC4</accession>
<dbReference type="Proteomes" id="UP000437131">
    <property type="component" value="Unassembled WGS sequence"/>
</dbReference>
<organism evidence="2 3">
    <name type="scientific">Cyanobacterium aponinum 0216</name>
    <dbReference type="NCBI Taxonomy" id="2676140"/>
    <lineage>
        <taxon>Bacteria</taxon>
        <taxon>Bacillati</taxon>
        <taxon>Cyanobacteriota</taxon>
        <taxon>Cyanophyceae</taxon>
        <taxon>Oscillatoriophycideae</taxon>
        <taxon>Chroococcales</taxon>
        <taxon>Geminocystaceae</taxon>
        <taxon>Cyanobacterium</taxon>
    </lineage>
</organism>
<name>A0A844GZC4_9CHRO</name>
<reference evidence="2 3" key="1">
    <citation type="submission" date="2019-11" db="EMBL/GenBank/DDBJ databases">
        <title>Isolation of a new High Light Tolerant Cyanobacteria.</title>
        <authorList>
            <person name="Dobson Z."/>
            <person name="Vaughn N."/>
            <person name="Vaughn M."/>
            <person name="Fromme P."/>
            <person name="Mazor Y."/>
        </authorList>
    </citation>
    <scope>NUCLEOTIDE SEQUENCE [LARGE SCALE GENOMIC DNA]</scope>
    <source>
        <strain evidence="2 3">0216</strain>
    </source>
</reference>
<keyword evidence="1" id="KW-0175">Coiled coil</keyword>
<dbReference type="RefSeq" id="WP_155084548.1">
    <property type="nucleotide sequence ID" value="NZ_WMIA01000025.1"/>
</dbReference>
<evidence type="ECO:0000313" key="3">
    <source>
        <dbReference type="Proteomes" id="UP000437131"/>
    </source>
</evidence>
<protein>
    <recommendedName>
        <fullName evidence="4">DUF4062 domain-containing protein</fullName>
    </recommendedName>
</protein>
<feature type="coiled-coil region" evidence="1">
    <location>
        <begin position="163"/>
        <end position="190"/>
    </location>
</feature>